<proteinExistence type="predicted"/>
<gene>
    <name evidence="3" type="ORF">KFL_006900040</name>
</gene>
<dbReference type="AlphaFoldDB" id="A0A1Y1IMZ3"/>
<dbReference type="InterPro" id="IPR015330">
    <property type="entry name" value="DNA_primase/pol_bifunc_N"/>
</dbReference>
<accession>A0A1Y1IMZ3</accession>
<dbReference type="OrthoDB" id="2442727at2759"/>
<evidence type="ECO:0000313" key="4">
    <source>
        <dbReference type="Proteomes" id="UP000054558"/>
    </source>
</evidence>
<keyword evidence="4" id="KW-1185">Reference proteome</keyword>
<keyword evidence="1" id="KW-0378">Hydrolase</keyword>
<protein>
    <recommendedName>
        <fullName evidence="2">DNA primase/polymerase bifunctional N-terminal domain-containing protein</fullName>
    </recommendedName>
</protein>
<reference evidence="3 4" key="1">
    <citation type="journal article" date="2014" name="Nat. Commun.">
        <title>Klebsormidium flaccidum genome reveals primary factors for plant terrestrial adaptation.</title>
        <authorList>
            <person name="Hori K."/>
            <person name="Maruyama F."/>
            <person name="Fujisawa T."/>
            <person name="Togashi T."/>
            <person name="Yamamoto N."/>
            <person name="Seo M."/>
            <person name="Sato S."/>
            <person name="Yamada T."/>
            <person name="Mori H."/>
            <person name="Tajima N."/>
            <person name="Moriyama T."/>
            <person name="Ikeuchi M."/>
            <person name="Watanabe M."/>
            <person name="Wada H."/>
            <person name="Kobayashi K."/>
            <person name="Saito M."/>
            <person name="Masuda T."/>
            <person name="Sasaki-Sekimoto Y."/>
            <person name="Mashiguchi K."/>
            <person name="Awai K."/>
            <person name="Shimojima M."/>
            <person name="Masuda S."/>
            <person name="Iwai M."/>
            <person name="Nobusawa T."/>
            <person name="Narise T."/>
            <person name="Kondo S."/>
            <person name="Saito H."/>
            <person name="Sato R."/>
            <person name="Murakawa M."/>
            <person name="Ihara Y."/>
            <person name="Oshima-Yamada Y."/>
            <person name="Ohtaka K."/>
            <person name="Satoh M."/>
            <person name="Sonobe K."/>
            <person name="Ishii M."/>
            <person name="Ohtani R."/>
            <person name="Kanamori-Sato M."/>
            <person name="Honoki R."/>
            <person name="Miyazaki D."/>
            <person name="Mochizuki H."/>
            <person name="Umetsu J."/>
            <person name="Higashi K."/>
            <person name="Shibata D."/>
            <person name="Kamiya Y."/>
            <person name="Sato N."/>
            <person name="Nakamura Y."/>
            <person name="Tabata S."/>
            <person name="Ida S."/>
            <person name="Kurokawa K."/>
            <person name="Ohta H."/>
        </authorList>
    </citation>
    <scope>NUCLEOTIDE SEQUENCE [LARGE SCALE GENOMIC DNA]</scope>
    <source>
        <strain evidence="3 4">NIES-2285</strain>
    </source>
</reference>
<feature type="domain" description="DNA primase/polymerase bifunctional N-terminal" evidence="2">
    <location>
        <begin position="70"/>
        <end position="221"/>
    </location>
</feature>
<dbReference type="InterPro" id="IPR051620">
    <property type="entry name" value="ORF904-like_C"/>
</dbReference>
<evidence type="ECO:0000259" key="2">
    <source>
        <dbReference type="Pfam" id="PF09250"/>
    </source>
</evidence>
<dbReference type="EMBL" id="DF237639">
    <property type="protein sequence ID" value="GAQ90829.1"/>
    <property type="molecule type" value="Genomic_DNA"/>
</dbReference>
<dbReference type="Proteomes" id="UP000054558">
    <property type="component" value="Unassembled WGS sequence"/>
</dbReference>
<organism evidence="3 4">
    <name type="scientific">Klebsormidium nitens</name>
    <name type="common">Green alga</name>
    <name type="synonym">Ulothrix nitens</name>
    <dbReference type="NCBI Taxonomy" id="105231"/>
    <lineage>
        <taxon>Eukaryota</taxon>
        <taxon>Viridiplantae</taxon>
        <taxon>Streptophyta</taxon>
        <taxon>Klebsormidiophyceae</taxon>
        <taxon>Klebsormidiales</taxon>
        <taxon>Klebsormidiaceae</taxon>
        <taxon>Klebsormidium</taxon>
    </lineage>
</organism>
<dbReference type="PANTHER" id="PTHR35372">
    <property type="entry name" value="ATP BINDING PROTEIN-RELATED"/>
    <property type="match status" value="1"/>
</dbReference>
<dbReference type="Pfam" id="PF09250">
    <property type="entry name" value="Prim-Pol"/>
    <property type="match status" value="1"/>
</dbReference>
<evidence type="ECO:0000256" key="1">
    <source>
        <dbReference type="ARBA" id="ARBA00022801"/>
    </source>
</evidence>
<dbReference type="SUPFAM" id="SSF56747">
    <property type="entry name" value="Prim-pol domain"/>
    <property type="match status" value="1"/>
</dbReference>
<evidence type="ECO:0000313" key="3">
    <source>
        <dbReference type="EMBL" id="GAQ90829.1"/>
    </source>
</evidence>
<name>A0A1Y1IMZ3_KLENI</name>
<dbReference type="PANTHER" id="PTHR35372:SF2">
    <property type="entry name" value="SF3 HELICASE DOMAIN-CONTAINING PROTEIN"/>
    <property type="match status" value="1"/>
</dbReference>
<sequence>MGRIWRPSRSEHHSLPRMIAKVLTMSLPKRTAGRLALTRPGPPIASSRSILSTIIALQTKRGNSEQIRWQPQLGAWSRKDTPSSLQTPTASGILVLDFDHADGGVEQLAEWEREHGSFTEPRVRTGSGGVHLYFLREKSLEAGLGADTLMHFAKLKLRARDPEMGKESFKEVGVDMRDVSLNGMIACPPSSYQRGEKVARYTAASRGELPAVDALPQLPDWVIGILNERASRAAGGAKVRMKVKVAVEKVSGVEAPSAFSKAPDLADAAL</sequence>
<dbReference type="GO" id="GO:0016787">
    <property type="term" value="F:hydrolase activity"/>
    <property type="evidence" value="ECO:0007669"/>
    <property type="project" value="UniProtKB-KW"/>
</dbReference>